<dbReference type="Gene3D" id="3.30.70.1290">
    <property type="entry name" value="Transposase IS200-like"/>
    <property type="match status" value="1"/>
</dbReference>
<reference evidence="2" key="1">
    <citation type="submission" date="2022-10" db="EMBL/GenBank/DDBJ databases">
        <title>Two novel species of Flavobacterium.</title>
        <authorList>
            <person name="Liu Q."/>
            <person name="Xin Y.-H."/>
        </authorList>
    </citation>
    <scope>NUCLEOTIDE SEQUENCE</scope>
    <source>
        <strain evidence="2">LS1R49</strain>
    </source>
</reference>
<dbReference type="SMART" id="SM01321">
    <property type="entry name" value="Y1_Tnp"/>
    <property type="match status" value="1"/>
</dbReference>
<evidence type="ECO:0000259" key="1">
    <source>
        <dbReference type="SMART" id="SM01321"/>
    </source>
</evidence>
<proteinExistence type="predicted"/>
<dbReference type="RefSeq" id="WP_264205443.1">
    <property type="nucleotide sequence ID" value="NZ_JAOZEW010000005.1"/>
</dbReference>
<name>A0A9X2ZA71_9FLAO</name>
<dbReference type="EMBL" id="JAOZEW010000005">
    <property type="protein sequence ID" value="MCV9927271.1"/>
    <property type="molecule type" value="Genomic_DNA"/>
</dbReference>
<feature type="domain" description="Transposase IS200-like" evidence="1">
    <location>
        <begin position="7"/>
        <end position="129"/>
    </location>
</feature>
<keyword evidence="3" id="KW-1185">Reference proteome</keyword>
<dbReference type="GO" id="GO:0004803">
    <property type="term" value="F:transposase activity"/>
    <property type="evidence" value="ECO:0007669"/>
    <property type="project" value="InterPro"/>
</dbReference>
<dbReference type="InterPro" id="IPR036515">
    <property type="entry name" value="Transposase_17_sf"/>
</dbReference>
<evidence type="ECO:0000313" key="2">
    <source>
        <dbReference type="EMBL" id="MCV9927271.1"/>
    </source>
</evidence>
<organism evidence="2 3">
    <name type="scientific">Flavobacterium shii</name>
    <dbReference type="NCBI Taxonomy" id="2987687"/>
    <lineage>
        <taxon>Bacteria</taxon>
        <taxon>Pseudomonadati</taxon>
        <taxon>Bacteroidota</taxon>
        <taxon>Flavobacteriia</taxon>
        <taxon>Flavobacteriales</taxon>
        <taxon>Flavobacteriaceae</taxon>
        <taxon>Flavobacterium</taxon>
    </lineage>
</organism>
<dbReference type="SUPFAM" id="SSF143422">
    <property type="entry name" value="Transposase IS200-like"/>
    <property type="match status" value="1"/>
</dbReference>
<dbReference type="AlphaFoldDB" id="A0A9X2ZA71"/>
<gene>
    <name evidence="2" type="ORF">OIU83_06385</name>
</gene>
<dbReference type="Proteomes" id="UP001151079">
    <property type="component" value="Unassembled WGS sequence"/>
</dbReference>
<dbReference type="PANTHER" id="PTHR34322:SF2">
    <property type="entry name" value="TRANSPOSASE IS200-LIKE DOMAIN-CONTAINING PROTEIN"/>
    <property type="match status" value="1"/>
</dbReference>
<accession>A0A9X2ZA71</accession>
<dbReference type="GO" id="GO:0003677">
    <property type="term" value="F:DNA binding"/>
    <property type="evidence" value="ECO:0007669"/>
    <property type="project" value="InterPro"/>
</dbReference>
<dbReference type="InterPro" id="IPR002686">
    <property type="entry name" value="Transposase_17"/>
</dbReference>
<evidence type="ECO:0000313" key="3">
    <source>
        <dbReference type="Proteomes" id="UP001151079"/>
    </source>
</evidence>
<comment type="caution">
    <text evidence="2">The sequence shown here is derived from an EMBL/GenBank/DDBJ whole genome shotgun (WGS) entry which is preliminary data.</text>
</comment>
<dbReference type="PANTHER" id="PTHR34322">
    <property type="entry name" value="TRANSPOSASE, Y1_TNP DOMAIN-CONTAINING"/>
    <property type="match status" value="1"/>
</dbReference>
<dbReference type="GO" id="GO:0006313">
    <property type="term" value="P:DNA transposition"/>
    <property type="evidence" value="ECO:0007669"/>
    <property type="project" value="InterPro"/>
</dbReference>
<sequence length="196" mass="23626">MKKDIFETGQYYHIYNRGNNKENIFIEEKNNNYFLEKVKKYLLPIADIYAYCLLKNHFHIVLRIKDEKELPEKLKEKLHLPFSNLFNSYSKSINKSYVRTGSLFQEHLQRNRIESEVYLKQLIVYVHLNPVKHKFAKYFESYLHSSYRSYLSSKITSIDRDYILELFGGLENFKVCHDERRIVYEGMINDISLSDE</sequence>
<protein>
    <submittedName>
        <fullName evidence="2">Transposase</fullName>
    </submittedName>
</protein>